<evidence type="ECO:0000313" key="7">
    <source>
        <dbReference type="Proteomes" id="UP001516400"/>
    </source>
</evidence>
<dbReference type="GO" id="GO:0008270">
    <property type="term" value="F:zinc ion binding"/>
    <property type="evidence" value="ECO:0007669"/>
    <property type="project" value="UniProtKB-KW"/>
</dbReference>
<evidence type="ECO:0000256" key="3">
    <source>
        <dbReference type="ARBA" id="ARBA00022833"/>
    </source>
</evidence>
<organism evidence="6 7">
    <name type="scientific">Cryptolaemus montrouzieri</name>
    <dbReference type="NCBI Taxonomy" id="559131"/>
    <lineage>
        <taxon>Eukaryota</taxon>
        <taxon>Metazoa</taxon>
        <taxon>Ecdysozoa</taxon>
        <taxon>Arthropoda</taxon>
        <taxon>Hexapoda</taxon>
        <taxon>Insecta</taxon>
        <taxon>Pterygota</taxon>
        <taxon>Neoptera</taxon>
        <taxon>Endopterygota</taxon>
        <taxon>Coleoptera</taxon>
        <taxon>Polyphaga</taxon>
        <taxon>Cucujiformia</taxon>
        <taxon>Coccinelloidea</taxon>
        <taxon>Coccinellidae</taxon>
        <taxon>Scymninae</taxon>
        <taxon>Scymnini</taxon>
        <taxon>Cryptolaemus</taxon>
    </lineage>
</organism>
<evidence type="ECO:0000313" key="6">
    <source>
        <dbReference type="EMBL" id="KAL3268772.1"/>
    </source>
</evidence>
<comment type="caution">
    <text evidence="6">The sequence shown here is derived from an EMBL/GenBank/DDBJ whole genome shotgun (WGS) entry which is preliminary data.</text>
</comment>
<feature type="coiled-coil region" evidence="4">
    <location>
        <begin position="146"/>
        <end position="173"/>
    </location>
</feature>
<sequence length="198" mass="21922">MPKTCPTCSKPLPDKDLSLSCNSCMTSSHASCVNYTPSDIEFMKDNNGTFTCVICLTRFKLRSYSTSSNTSEQFPSTVSSQDEPMSVRHFSQLMIQMSAMADSLASMTVHQRDLSADIAKIKTTQSKLVDEISGCRALLEEHSTTLTEHRVEIDQHNDTIQLLETQHKALSTEVTSLGSEINSIQEMIHFNSSSDIVS</sequence>
<name>A0ABD2MR26_9CUCU</name>
<feature type="domain" description="Zinc finger PHD-type" evidence="5">
    <location>
        <begin position="4"/>
        <end position="56"/>
    </location>
</feature>
<dbReference type="InterPro" id="IPR001965">
    <property type="entry name" value="Znf_PHD"/>
</dbReference>
<evidence type="ECO:0000259" key="5">
    <source>
        <dbReference type="SMART" id="SM00249"/>
    </source>
</evidence>
<keyword evidence="1" id="KW-0479">Metal-binding</keyword>
<protein>
    <recommendedName>
        <fullName evidence="5">Zinc finger PHD-type domain-containing protein</fullName>
    </recommendedName>
</protein>
<dbReference type="AlphaFoldDB" id="A0ABD2MR26"/>
<dbReference type="InterPro" id="IPR011011">
    <property type="entry name" value="Znf_FYVE_PHD"/>
</dbReference>
<evidence type="ECO:0000256" key="1">
    <source>
        <dbReference type="ARBA" id="ARBA00022723"/>
    </source>
</evidence>
<dbReference type="InterPro" id="IPR013083">
    <property type="entry name" value="Znf_RING/FYVE/PHD"/>
</dbReference>
<accession>A0ABD2MR26</accession>
<keyword evidence="4" id="KW-0175">Coiled coil</keyword>
<dbReference type="SMART" id="SM00249">
    <property type="entry name" value="PHD"/>
    <property type="match status" value="1"/>
</dbReference>
<evidence type="ECO:0000256" key="2">
    <source>
        <dbReference type="ARBA" id="ARBA00022771"/>
    </source>
</evidence>
<keyword evidence="3" id="KW-0862">Zinc</keyword>
<keyword evidence="7" id="KW-1185">Reference proteome</keyword>
<dbReference type="Proteomes" id="UP001516400">
    <property type="component" value="Unassembled WGS sequence"/>
</dbReference>
<evidence type="ECO:0000256" key="4">
    <source>
        <dbReference type="SAM" id="Coils"/>
    </source>
</evidence>
<dbReference type="EMBL" id="JABFTP020000021">
    <property type="protein sequence ID" value="KAL3268772.1"/>
    <property type="molecule type" value="Genomic_DNA"/>
</dbReference>
<proteinExistence type="predicted"/>
<dbReference type="SUPFAM" id="SSF57903">
    <property type="entry name" value="FYVE/PHD zinc finger"/>
    <property type="match status" value="1"/>
</dbReference>
<keyword evidence="2" id="KW-0863">Zinc-finger</keyword>
<dbReference type="Gene3D" id="1.20.5.340">
    <property type="match status" value="1"/>
</dbReference>
<gene>
    <name evidence="6" type="ORF">HHI36_007872</name>
</gene>
<dbReference type="Gene3D" id="3.30.40.10">
    <property type="entry name" value="Zinc/RING finger domain, C3HC4 (zinc finger)"/>
    <property type="match status" value="1"/>
</dbReference>
<reference evidence="6 7" key="1">
    <citation type="journal article" date="2021" name="BMC Biol.">
        <title>Horizontally acquired antibacterial genes associated with adaptive radiation of ladybird beetles.</title>
        <authorList>
            <person name="Li H.S."/>
            <person name="Tang X.F."/>
            <person name="Huang Y.H."/>
            <person name="Xu Z.Y."/>
            <person name="Chen M.L."/>
            <person name="Du X.Y."/>
            <person name="Qiu B.Y."/>
            <person name="Chen P.T."/>
            <person name="Zhang W."/>
            <person name="Slipinski A."/>
            <person name="Escalona H.E."/>
            <person name="Waterhouse R.M."/>
            <person name="Zwick A."/>
            <person name="Pang H."/>
        </authorList>
    </citation>
    <scope>NUCLEOTIDE SEQUENCE [LARGE SCALE GENOMIC DNA]</scope>
    <source>
        <strain evidence="6">SYSU2018</strain>
    </source>
</reference>